<dbReference type="PROSITE" id="PS51257">
    <property type="entry name" value="PROKAR_LIPOPROTEIN"/>
    <property type="match status" value="1"/>
</dbReference>
<dbReference type="RefSeq" id="WP_214506949.1">
    <property type="nucleotide sequence ID" value="NZ_JAHEPS010000003.1"/>
</dbReference>
<sequence>MKGLYLAAFLGTSLVLGGCVINVGDNADTHDWQKTEQQNRDGLATLTMGMTKEQVISRMGRADFYEAWQQEGNEVQVLFYRTNRVREDGSTTKDECTPVVLTNNQLTGWGEGAYRKG</sequence>
<dbReference type="InterPro" id="IPR037873">
    <property type="entry name" value="BamE-like"/>
</dbReference>
<dbReference type="Pfam" id="PF11399">
    <property type="entry name" value="DUF3192"/>
    <property type="match status" value="1"/>
</dbReference>
<accession>A0ABS5V4L3</accession>
<evidence type="ECO:0000256" key="1">
    <source>
        <dbReference type="ARBA" id="ARBA00022729"/>
    </source>
</evidence>
<keyword evidence="1" id="KW-0732">Signal</keyword>
<dbReference type="EMBL" id="JAHEPS010000003">
    <property type="protein sequence ID" value="MBT1444746.1"/>
    <property type="molecule type" value="Genomic_DNA"/>
</dbReference>
<evidence type="ECO:0000313" key="3">
    <source>
        <dbReference type="Proteomes" id="UP001195903"/>
    </source>
</evidence>
<keyword evidence="3" id="KW-1185">Reference proteome</keyword>
<name>A0ABS5V4L3_9GAMM</name>
<evidence type="ECO:0000313" key="2">
    <source>
        <dbReference type="EMBL" id="MBT1444746.1"/>
    </source>
</evidence>
<gene>
    <name evidence="2" type="ORF">KJI95_09455</name>
</gene>
<protein>
    <submittedName>
        <fullName evidence="2">DUF3192 domain-containing protein</fullName>
    </submittedName>
</protein>
<reference evidence="2 3" key="1">
    <citation type="submission" date="2021-05" db="EMBL/GenBank/DDBJ databases">
        <title>Shewanella sp. JM162201.</title>
        <authorList>
            <person name="Xu S."/>
            <person name="Li A."/>
        </authorList>
    </citation>
    <scope>NUCLEOTIDE SEQUENCE [LARGE SCALE GENOMIC DNA]</scope>
    <source>
        <strain evidence="2 3">JM162201</strain>
    </source>
</reference>
<dbReference type="Gene3D" id="3.30.1450.10">
    <property type="match status" value="1"/>
</dbReference>
<organism evidence="2 3">
    <name type="scientific">Shewanella jiangmenensis</name>
    <dbReference type="NCBI Taxonomy" id="2837387"/>
    <lineage>
        <taxon>Bacteria</taxon>
        <taxon>Pseudomonadati</taxon>
        <taxon>Pseudomonadota</taxon>
        <taxon>Gammaproteobacteria</taxon>
        <taxon>Alteromonadales</taxon>
        <taxon>Shewanellaceae</taxon>
        <taxon>Shewanella</taxon>
    </lineage>
</organism>
<dbReference type="InterPro" id="IPR021534">
    <property type="entry name" value="DUF3192"/>
</dbReference>
<dbReference type="Proteomes" id="UP001195903">
    <property type="component" value="Unassembled WGS sequence"/>
</dbReference>
<proteinExistence type="predicted"/>
<comment type="caution">
    <text evidence="2">The sequence shown here is derived from an EMBL/GenBank/DDBJ whole genome shotgun (WGS) entry which is preliminary data.</text>
</comment>